<keyword evidence="2" id="KW-1185">Reference proteome</keyword>
<dbReference type="EMBL" id="CP003607">
    <property type="protein sequence ID" value="AFY81446.1"/>
    <property type="molecule type" value="Genomic_DNA"/>
</dbReference>
<dbReference type="RefSeq" id="WP_015148090.1">
    <property type="nucleotide sequence ID" value="NC_019693.1"/>
</dbReference>
<dbReference type="Proteomes" id="UP000010367">
    <property type="component" value="Chromosome"/>
</dbReference>
<dbReference type="InParanoid" id="K9TH28"/>
<proteinExistence type="predicted"/>
<dbReference type="KEGG" id="oac:Oscil6304_1767"/>
<organism evidence="1 2">
    <name type="scientific">Oscillatoria acuminata PCC 6304</name>
    <dbReference type="NCBI Taxonomy" id="56110"/>
    <lineage>
        <taxon>Bacteria</taxon>
        <taxon>Bacillati</taxon>
        <taxon>Cyanobacteriota</taxon>
        <taxon>Cyanophyceae</taxon>
        <taxon>Oscillatoriophycideae</taxon>
        <taxon>Oscillatoriales</taxon>
        <taxon>Oscillatoriaceae</taxon>
        <taxon>Oscillatoria</taxon>
    </lineage>
</organism>
<name>K9TH28_9CYAN</name>
<accession>K9TH28</accession>
<sequence length="155" mass="18118">MNSSKESIKHFWIDGQPIVIPSLDDWQYLQTEPVLDGNRVTGIDVPWFWSTLEFINQYPELQIGLGYISTTWREWRPYIFLHIESTVQRVHLETLTCDFCGWRGRSANPMLPDSYMGEGVLGKRFQLMKAAEKYPIFPCPNCGQSLPRHSIWVEH</sequence>
<dbReference type="STRING" id="56110.Oscil6304_1767"/>
<gene>
    <name evidence="1" type="ORF">Oscil6304_1767</name>
</gene>
<reference evidence="1 2" key="1">
    <citation type="submission" date="2012-06" db="EMBL/GenBank/DDBJ databases">
        <title>Finished chromosome of genome of Oscillatoria acuminata PCC 6304.</title>
        <authorList>
            <consortium name="US DOE Joint Genome Institute"/>
            <person name="Gugger M."/>
            <person name="Coursin T."/>
            <person name="Rippka R."/>
            <person name="Tandeau De Marsac N."/>
            <person name="Huntemann M."/>
            <person name="Wei C.-L."/>
            <person name="Han J."/>
            <person name="Detter J.C."/>
            <person name="Han C."/>
            <person name="Tapia R."/>
            <person name="Davenport K."/>
            <person name="Daligault H."/>
            <person name="Erkkila T."/>
            <person name="Gu W."/>
            <person name="Munk A.C.C."/>
            <person name="Teshima H."/>
            <person name="Xu Y."/>
            <person name="Chain P."/>
            <person name="Chen A."/>
            <person name="Krypides N."/>
            <person name="Mavromatis K."/>
            <person name="Markowitz V."/>
            <person name="Szeto E."/>
            <person name="Ivanova N."/>
            <person name="Mikhailova N."/>
            <person name="Ovchinnikova G."/>
            <person name="Pagani I."/>
            <person name="Pati A."/>
            <person name="Goodwin L."/>
            <person name="Peters L."/>
            <person name="Pitluck S."/>
            <person name="Woyke T."/>
            <person name="Kerfeld C."/>
        </authorList>
    </citation>
    <scope>NUCLEOTIDE SEQUENCE [LARGE SCALE GENOMIC DNA]</scope>
    <source>
        <strain evidence="1 2">PCC 6304</strain>
    </source>
</reference>
<dbReference type="OrthoDB" id="2661859at2"/>
<dbReference type="AlphaFoldDB" id="K9TH28"/>
<protein>
    <submittedName>
        <fullName evidence="1">Uncharacterized protein</fullName>
    </submittedName>
</protein>
<evidence type="ECO:0000313" key="2">
    <source>
        <dbReference type="Proteomes" id="UP000010367"/>
    </source>
</evidence>
<evidence type="ECO:0000313" key="1">
    <source>
        <dbReference type="EMBL" id="AFY81446.1"/>
    </source>
</evidence>
<dbReference type="HOGENOM" id="CLU_1775601_0_0_3"/>